<name>A0A0A0RMY6_9CAUD</name>
<reference evidence="1 2" key="1">
    <citation type="submission" date="2014-07" db="EMBL/GenBank/DDBJ databases">
        <title>Complete Genome of Bacillus megaterium Myophage Mater.</title>
        <authorList>
            <person name="Lancaster J.C."/>
            <person name="Hodde M.K."/>
            <person name="Hernandez A.C."/>
            <person name="Everett G.F.K."/>
        </authorList>
    </citation>
    <scope>NUCLEOTIDE SEQUENCE [LARGE SCALE GENOMIC DNA]</scope>
</reference>
<gene>
    <name evidence="1" type="ORF">CPT_Mater200</name>
</gene>
<organism evidence="1 2">
    <name type="scientific">Bacillus phage Mater</name>
    <dbReference type="NCBI Taxonomy" id="1540090"/>
    <lineage>
        <taxon>Viruses</taxon>
        <taxon>Duplodnaviria</taxon>
        <taxon>Heunggongvirae</taxon>
        <taxon>Uroviricota</taxon>
        <taxon>Caudoviricetes</taxon>
        <taxon>Herelleviridae</taxon>
        <taxon>Bastillevirinae</taxon>
        <taxon>Matervirus</taxon>
        <taxon>Matervirus mater</taxon>
    </lineage>
</organism>
<keyword evidence="2" id="KW-1185">Reference proteome</keyword>
<dbReference type="Proteomes" id="UP000030206">
    <property type="component" value="Segment"/>
</dbReference>
<evidence type="ECO:0000313" key="2">
    <source>
        <dbReference type="Proteomes" id="UP000030206"/>
    </source>
</evidence>
<protein>
    <submittedName>
        <fullName evidence="1">Uncharacterized protein</fullName>
    </submittedName>
</protein>
<dbReference type="InterPro" id="IPR055622">
    <property type="entry name" value="DUF7198"/>
</dbReference>
<dbReference type="GeneID" id="24607105"/>
<dbReference type="Pfam" id="PF23828">
    <property type="entry name" value="DUF7198"/>
    <property type="match status" value="1"/>
</dbReference>
<proteinExistence type="predicted"/>
<sequence length="188" mass="21307">MTLEKGNNKSTRHSEAISKDLIKEYTEDKAPTLTDLITRTATEEEYEEVAGLLVRLAKRAYEEYKFLIYKTTNELDMPHLLQIVSNWAEAPTLHKEIFKKAIDYGINMDKLRMLFAEKVRTGKVLDLGEGAVVVVDDNTGNPTTGVSNINSGLEGGEITFIVSFISKENFKAWYDKHFPAKEEEQANE</sequence>
<accession>A0A0A0RMY6</accession>
<dbReference type="OrthoDB" id="9029at10239"/>
<evidence type="ECO:0000313" key="1">
    <source>
        <dbReference type="EMBL" id="AIW03357.1"/>
    </source>
</evidence>
<dbReference type="KEGG" id="vg:24607105"/>
<dbReference type="RefSeq" id="YP_009151159.1">
    <property type="nucleotide sequence ID" value="NC_027366.1"/>
</dbReference>
<dbReference type="EMBL" id="KM236245">
    <property type="protein sequence ID" value="AIW03357.1"/>
    <property type="molecule type" value="Genomic_DNA"/>
</dbReference>